<protein>
    <submittedName>
        <fullName evidence="2">Uncharacterized protein</fullName>
    </submittedName>
</protein>
<name>A0A5B7JDZ1_PORTR</name>
<evidence type="ECO:0000256" key="1">
    <source>
        <dbReference type="SAM" id="MobiDB-lite"/>
    </source>
</evidence>
<organism evidence="2 3">
    <name type="scientific">Portunus trituberculatus</name>
    <name type="common">Swimming crab</name>
    <name type="synonym">Neptunus trituberculatus</name>
    <dbReference type="NCBI Taxonomy" id="210409"/>
    <lineage>
        <taxon>Eukaryota</taxon>
        <taxon>Metazoa</taxon>
        <taxon>Ecdysozoa</taxon>
        <taxon>Arthropoda</taxon>
        <taxon>Crustacea</taxon>
        <taxon>Multicrustacea</taxon>
        <taxon>Malacostraca</taxon>
        <taxon>Eumalacostraca</taxon>
        <taxon>Eucarida</taxon>
        <taxon>Decapoda</taxon>
        <taxon>Pleocyemata</taxon>
        <taxon>Brachyura</taxon>
        <taxon>Eubrachyura</taxon>
        <taxon>Portunoidea</taxon>
        <taxon>Portunidae</taxon>
        <taxon>Portuninae</taxon>
        <taxon>Portunus</taxon>
    </lineage>
</organism>
<dbReference type="Proteomes" id="UP000324222">
    <property type="component" value="Unassembled WGS sequence"/>
</dbReference>
<sequence length="76" mass="8356">MVSFPLFCPVVRSGNWLSRCTRHALCLLNFFPKTSCMGHMGGREGGREKGKALAEGDNEPVKMRGSGRGKFLLNGR</sequence>
<evidence type="ECO:0000313" key="3">
    <source>
        <dbReference type="Proteomes" id="UP000324222"/>
    </source>
</evidence>
<dbReference type="EMBL" id="VSRR010086901">
    <property type="protein sequence ID" value="MPC91188.1"/>
    <property type="molecule type" value="Genomic_DNA"/>
</dbReference>
<comment type="caution">
    <text evidence="2">The sequence shown here is derived from an EMBL/GenBank/DDBJ whole genome shotgun (WGS) entry which is preliminary data.</text>
</comment>
<accession>A0A5B7JDZ1</accession>
<feature type="region of interest" description="Disordered" evidence="1">
    <location>
        <begin position="42"/>
        <end position="76"/>
    </location>
</feature>
<reference evidence="2 3" key="1">
    <citation type="submission" date="2019-05" db="EMBL/GenBank/DDBJ databases">
        <title>Another draft genome of Portunus trituberculatus and its Hox gene families provides insights of decapod evolution.</title>
        <authorList>
            <person name="Jeong J.-H."/>
            <person name="Song I."/>
            <person name="Kim S."/>
            <person name="Choi T."/>
            <person name="Kim D."/>
            <person name="Ryu S."/>
            <person name="Kim W."/>
        </authorList>
    </citation>
    <scope>NUCLEOTIDE SEQUENCE [LARGE SCALE GENOMIC DNA]</scope>
    <source>
        <tissue evidence="2">Muscle</tissue>
    </source>
</reference>
<gene>
    <name evidence="2" type="ORF">E2C01_086207</name>
</gene>
<feature type="compositionally biased region" description="Basic and acidic residues" evidence="1">
    <location>
        <begin position="42"/>
        <end position="62"/>
    </location>
</feature>
<evidence type="ECO:0000313" key="2">
    <source>
        <dbReference type="EMBL" id="MPC91188.1"/>
    </source>
</evidence>
<dbReference type="AlphaFoldDB" id="A0A5B7JDZ1"/>
<proteinExistence type="predicted"/>
<keyword evidence="3" id="KW-1185">Reference proteome</keyword>